<sequence>MPLTPPIPILIVDDEADLRNLLVEALTDEGYAAAGAENGARALDLVHQKHFPVIFTDLNMPGGLSGLELLRAIHDEDPRTLGILMTGYATTEAAIQALKRGAYDFIQKPFKLVEIQASLERALEHYRLLRENEEYQQNLECMVEARTEEILGLKNDIERLFEGFVNASVTAIEARDPSTSGHSSRVAELTVGLAEAVNRTPNGPYGALTFTPTQIREIRYASLLHDFGKVGVREQVLVKAKKLQGERLESIYQRLHQRTLETMRDRMLEAWSQGQPFDRDHVGNLLRRQEEETRHIMDLVRRSNEPTVLPQEVARELDTLEDLTYQHWSGDPRILFEPSDLDLLRIPKGSLSAEEREEIESHVTHTYRFLTQIPWTTELAGVPDIAYAHHERLNGRGYPRRLKEPDIPIQSRLMAVTDVYDALTAADRPYKAAVSVERSLEILDQEARVNLLDKEALRIFIDARIYELTLGRGITPVP</sequence>
<dbReference type="SMART" id="SM00471">
    <property type="entry name" value="HDc"/>
    <property type="match status" value="1"/>
</dbReference>
<dbReference type="PROSITE" id="PS50110">
    <property type="entry name" value="RESPONSE_REGULATORY"/>
    <property type="match status" value="1"/>
</dbReference>
<dbReference type="SUPFAM" id="SSF52172">
    <property type="entry name" value="CheY-like"/>
    <property type="match status" value="1"/>
</dbReference>
<protein>
    <recommendedName>
        <fullName evidence="6">Response regulator</fullName>
    </recommendedName>
</protein>
<dbReference type="RefSeq" id="WP_285605986.1">
    <property type="nucleotide sequence ID" value="NZ_BSDC01000001.1"/>
</dbReference>
<dbReference type="PANTHER" id="PTHR45228:SF8">
    <property type="entry name" value="TWO-COMPONENT RESPONSE REGULATOR-RELATED"/>
    <property type="match status" value="1"/>
</dbReference>
<evidence type="ECO:0000313" key="5">
    <source>
        <dbReference type="Proteomes" id="UP001165044"/>
    </source>
</evidence>
<dbReference type="Proteomes" id="UP001165044">
    <property type="component" value="Unassembled WGS sequence"/>
</dbReference>
<evidence type="ECO:0000259" key="2">
    <source>
        <dbReference type="PROSITE" id="PS50110"/>
    </source>
</evidence>
<comment type="caution">
    <text evidence="4">The sequence shown here is derived from an EMBL/GenBank/DDBJ whole genome shotgun (WGS) entry which is preliminary data.</text>
</comment>
<feature type="modified residue" description="4-aspartylphosphate" evidence="1">
    <location>
        <position position="57"/>
    </location>
</feature>
<dbReference type="Gene3D" id="1.10.3210.10">
    <property type="entry name" value="Hypothetical protein af1432"/>
    <property type="match status" value="2"/>
</dbReference>
<proteinExistence type="predicted"/>
<dbReference type="EMBL" id="BSDC01000001">
    <property type="protein sequence ID" value="GLH65895.1"/>
    <property type="molecule type" value="Genomic_DNA"/>
</dbReference>
<evidence type="ECO:0000256" key="1">
    <source>
        <dbReference type="PROSITE-ProRule" id="PRU00169"/>
    </source>
</evidence>
<accession>A0ABQ5PUT1</accession>
<keyword evidence="1" id="KW-0597">Phosphoprotein</keyword>
<dbReference type="CDD" id="cd00077">
    <property type="entry name" value="HDc"/>
    <property type="match status" value="1"/>
</dbReference>
<keyword evidence="5" id="KW-1185">Reference proteome</keyword>
<name>A0ABQ5PUT1_9BACT</name>
<reference evidence="4" key="1">
    <citation type="journal article" date="2023" name="Antonie Van Leeuwenhoek">
        <title>Mesoterricola silvestris gen. nov., sp. nov., Mesoterricola sediminis sp. nov., Geothrix oryzae sp. nov., Geothrix edaphica sp. nov., Geothrix rubra sp. nov., and Geothrix limicola sp. nov., six novel members of Acidobacteriota isolated from soils.</title>
        <authorList>
            <person name="Itoh H."/>
            <person name="Sugisawa Y."/>
            <person name="Mise K."/>
            <person name="Xu Z."/>
            <person name="Kuniyasu M."/>
            <person name="Ushijima N."/>
            <person name="Kawano K."/>
            <person name="Kobayashi E."/>
            <person name="Shiratori Y."/>
            <person name="Masuda Y."/>
            <person name="Senoo K."/>
        </authorList>
    </citation>
    <scope>NUCLEOTIDE SEQUENCE</scope>
    <source>
        <strain evidence="4">Red802</strain>
    </source>
</reference>
<dbReference type="InterPro" id="IPR011006">
    <property type="entry name" value="CheY-like_superfamily"/>
</dbReference>
<dbReference type="PANTHER" id="PTHR45228">
    <property type="entry name" value="CYCLIC DI-GMP PHOSPHODIESTERASE TM_0186-RELATED"/>
    <property type="match status" value="1"/>
</dbReference>
<evidence type="ECO:0008006" key="6">
    <source>
        <dbReference type="Google" id="ProtNLM"/>
    </source>
</evidence>
<dbReference type="Gene3D" id="3.40.50.2300">
    <property type="match status" value="1"/>
</dbReference>
<dbReference type="InterPro" id="IPR037522">
    <property type="entry name" value="HD_GYP_dom"/>
</dbReference>
<dbReference type="InterPro" id="IPR052020">
    <property type="entry name" value="Cyclic_di-GMP/3'3'-cGAMP_PDE"/>
</dbReference>
<evidence type="ECO:0000313" key="4">
    <source>
        <dbReference type="EMBL" id="GLH65895.1"/>
    </source>
</evidence>
<dbReference type="Pfam" id="PF00072">
    <property type="entry name" value="Response_reg"/>
    <property type="match status" value="1"/>
</dbReference>
<gene>
    <name evidence="4" type="ORF">GETHED_02590</name>
</gene>
<dbReference type="InterPro" id="IPR001789">
    <property type="entry name" value="Sig_transdc_resp-reg_receiver"/>
</dbReference>
<feature type="domain" description="HD-GYP" evidence="3">
    <location>
        <begin position="260"/>
        <end position="476"/>
    </location>
</feature>
<dbReference type="Pfam" id="PF13487">
    <property type="entry name" value="HD_5"/>
    <property type="match status" value="1"/>
</dbReference>
<feature type="domain" description="Response regulatory" evidence="2">
    <location>
        <begin position="8"/>
        <end position="123"/>
    </location>
</feature>
<dbReference type="InterPro" id="IPR003607">
    <property type="entry name" value="HD/PDEase_dom"/>
</dbReference>
<organism evidence="4 5">
    <name type="scientific">Geothrix edaphica</name>
    <dbReference type="NCBI Taxonomy" id="2927976"/>
    <lineage>
        <taxon>Bacteria</taxon>
        <taxon>Pseudomonadati</taxon>
        <taxon>Acidobacteriota</taxon>
        <taxon>Holophagae</taxon>
        <taxon>Holophagales</taxon>
        <taxon>Holophagaceae</taxon>
        <taxon>Geothrix</taxon>
    </lineage>
</organism>
<dbReference type="PROSITE" id="PS51832">
    <property type="entry name" value="HD_GYP"/>
    <property type="match status" value="1"/>
</dbReference>
<dbReference type="SUPFAM" id="SSF109604">
    <property type="entry name" value="HD-domain/PDEase-like"/>
    <property type="match status" value="2"/>
</dbReference>
<dbReference type="SMART" id="SM00448">
    <property type="entry name" value="REC"/>
    <property type="match status" value="1"/>
</dbReference>
<evidence type="ECO:0000259" key="3">
    <source>
        <dbReference type="PROSITE" id="PS51832"/>
    </source>
</evidence>